<evidence type="ECO:0000256" key="1">
    <source>
        <dbReference type="ARBA" id="ARBA00005209"/>
    </source>
</evidence>
<evidence type="ECO:0000313" key="12">
    <source>
        <dbReference type="EMBL" id="WIM06586.1"/>
    </source>
</evidence>
<evidence type="ECO:0000259" key="11">
    <source>
        <dbReference type="PROSITE" id="PS51278"/>
    </source>
</evidence>
<dbReference type="Pfam" id="PF13522">
    <property type="entry name" value="GATase_6"/>
    <property type="match status" value="1"/>
</dbReference>
<keyword evidence="7 10" id="KW-0460">Magnesium</keyword>
<dbReference type="PROSITE" id="PS51278">
    <property type="entry name" value="GATASE_TYPE_2"/>
    <property type="match status" value="1"/>
</dbReference>
<gene>
    <name evidence="7 12" type="primary">purF</name>
    <name evidence="12" type="ORF">OHM77_04795</name>
</gene>
<reference evidence="12" key="1">
    <citation type="journal article" date="2023" name="Nat. Microbiol.">
        <title>Enrichment and characterization of a nitric oxide-reducing microbial community in a continuous bioreactor.</title>
        <authorList>
            <person name="Garrido-Amador P."/>
            <person name="Stortenbeker N."/>
            <person name="Wessels H.J.C.T."/>
            <person name="Speth D.R."/>
            <person name="Garcia-Heredia I."/>
            <person name="Kartal B."/>
        </authorList>
    </citation>
    <scope>NUCLEOTIDE SEQUENCE</scope>
    <source>
        <strain evidence="12">MAG1</strain>
    </source>
</reference>
<comment type="caution">
    <text evidence="7">Lacks conserved residue(s) required for the propagation of feature annotation.</text>
</comment>
<evidence type="ECO:0000256" key="3">
    <source>
        <dbReference type="ARBA" id="ARBA00022676"/>
    </source>
</evidence>
<feature type="binding site" evidence="7 10">
    <location>
        <position position="305"/>
    </location>
    <ligand>
        <name>Mg(2+)</name>
        <dbReference type="ChEBI" id="CHEBI:18420"/>
    </ligand>
</feature>
<feature type="domain" description="Glutamine amidotransferase type-2" evidence="11">
    <location>
        <begin position="2"/>
        <end position="236"/>
    </location>
</feature>
<comment type="cofactor">
    <cofactor evidence="7 10">
        <name>Mg(2+)</name>
        <dbReference type="ChEBI" id="CHEBI:18420"/>
    </cofactor>
    <text evidence="7 10">Binds 1 Mg(2+) ion per subunit.</text>
</comment>
<dbReference type="GO" id="GO:0004044">
    <property type="term" value="F:amidophosphoribosyltransferase activity"/>
    <property type="evidence" value="ECO:0007669"/>
    <property type="project" value="UniProtKB-UniRule"/>
</dbReference>
<evidence type="ECO:0000256" key="8">
    <source>
        <dbReference type="PIRNR" id="PIRNR000485"/>
    </source>
</evidence>
<dbReference type="InterPro" id="IPR017932">
    <property type="entry name" value="GATase_2_dom"/>
</dbReference>
<evidence type="ECO:0000256" key="10">
    <source>
        <dbReference type="PIRSR" id="PIRSR000485-2"/>
    </source>
</evidence>
<protein>
    <recommendedName>
        <fullName evidence="7">Amidophosphoribosyltransferase</fullName>
        <shortName evidence="7">ATase</shortName>
        <ecNumber evidence="7">2.4.2.14</ecNumber>
    </recommendedName>
    <alternativeName>
        <fullName evidence="7">Glutamine phosphoribosylpyrophosphate amidotransferase</fullName>
        <shortName evidence="7">GPATase</shortName>
    </alternativeName>
</protein>
<dbReference type="InterPro" id="IPR000836">
    <property type="entry name" value="PRTase_dom"/>
</dbReference>
<comment type="catalytic activity">
    <reaction evidence="7 8">
        <text>5-phospho-beta-D-ribosylamine + L-glutamate + diphosphate = 5-phospho-alpha-D-ribose 1-diphosphate + L-glutamine + H2O</text>
        <dbReference type="Rhea" id="RHEA:14905"/>
        <dbReference type="ChEBI" id="CHEBI:15377"/>
        <dbReference type="ChEBI" id="CHEBI:29985"/>
        <dbReference type="ChEBI" id="CHEBI:33019"/>
        <dbReference type="ChEBI" id="CHEBI:58017"/>
        <dbReference type="ChEBI" id="CHEBI:58359"/>
        <dbReference type="ChEBI" id="CHEBI:58681"/>
        <dbReference type="EC" id="2.4.2.14"/>
    </reaction>
</comment>
<evidence type="ECO:0000256" key="4">
    <source>
        <dbReference type="ARBA" id="ARBA00022679"/>
    </source>
</evidence>
<evidence type="ECO:0000256" key="5">
    <source>
        <dbReference type="ARBA" id="ARBA00022755"/>
    </source>
</evidence>
<dbReference type="PANTHER" id="PTHR11907">
    <property type="entry name" value="AMIDOPHOSPHORIBOSYLTRANSFERASE"/>
    <property type="match status" value="1"/>
</dbReference>
<dbReference type="KEGG" id="npv:OHM77_04795"/>
<dbReference type="InterPro" id="IPR005854">
    <property type="entry name" value="PurF"/>
</dbReference>
<dbReference type="Gene3D" id="3.60.20.10">
    <property type="entry name" value="Glutamine Phosphoribosylpyrophosphate, subunit 1, domain 1"/>
    <property type="match status" value="1"/>
</dbReference>
<dbReference type="CDD" id="cd00715">
    <property type="entry name" value="GPATase_N"/>
    <property type="match status" value="1"/>
</dbReference>
<evidence type="ECO:0000256" key="6">
    <source>
        <dbReference type="ARBA" id="ARBA00022962"/>
    </source>
</evidence>
<comment type="similarity">
    <text evidence="2 7 8">In the C-terminal section; belongs to the purine/pyrimidine phosphoribosyltransferase family.</text>
</comment>
<dbReference type="InterPro" id="IPR029055">
    <property type="entry name" value="Ntn_hydrolases_N"/>
</dbReference>
<dbReference type="Gene3D" id="3.40.50.2020">
    <property type="match status" value="1"/>
</dbReference>
<comment type="pathway">
    <text evidence="1 7 8">Purine metabolism; IMP biosynthesis via de novo pathway; N(1)-(5-phospho-D-ribosyl)glycinamide from 5-phospho-alpha-D-ribose 1-diphosphate: step 1/2.</text>
</comment>
<keyword evidence="6 7" id="KW-0315">Glutamine amidotransferase</keyword>
<dbReference type="InterPro" id="IPR035584">
    <property type="entry name" value="PurF_N"/>
</dbReference>
<evidence type="ECO:0000256" key="7">
    <source>
        <dbReference type="HAMAP-Rule" id="MF_01931"/>
    </source>
</evidence>
<dbReference type="GO" id="GO:0009113">
    <property type="term" value="P:purine nucleobase biosynthetic process"/>
    <property type="evidence" value="ECO:0007669"/>
    <property type="project" value="UniProtKB-UniRule"/>
</dbReference>
<comment type="function">
    <text evidence="7">Catalyzes the formation of phosphoribosylamine from phosphoribosylpyrophosphate (PRPP) and glutamine.</text>
</comment>
<keyword evidence="5 7" id="KW-0658">Purine biosynthesis</keyword>
<name>A0AA49J1C7_9PROT</name>
<keyword evidence="4 7" id="KW-0808">Transferase</keyword>
<dbReference type="GO" id="GO:0000287">
    <property type="term" value="F:magnesium ion binding"/>
    <property type="evidence" value="ECO:0007669"/>
    <property type="project" value="UniProtKB-UniRule"/>
</dbReference>
<dbReference type="Proteomes" id="UP001234916">
    <property type="component" value="Chromosome"/>
</dbReference>
<dbReference type="Pfam" id="PF00156">
    <property type="entry name" value="Pribosyltran"/>
    <property type="match status" value="1"/>
</dbReference>
<accession>A0AA49J1C7</accession>
<organism evidence="12">
    <name type="scientific">Candidatus Nitricoxidivorans perseverans</name>
    <dbReference type="NCBI Taxonomy" id="2975601"/>
    <lineage>
        <taxon>Bacteria</taxon>
        <taxon>Pseudomonadati</taxon>
        <taxon>Pseudomonadota</taxon>
        <taxon>Betaproteobacteria</taxon>
        <taxon>Nitrosomonadales</taxon>
        <taxon>Sterolibacteriaceae</taxon>
        <taxon>Candidatus Nitricoxidivorans</taxon>
    </lineage>
</organism>
<dbReference type="SUPFAM" id="SSF53271">
    <property type="entry name" value="PRTase-like"/>
    <property type="match status" value="1"/>
</dbReference>
<dbReference type="NCBIfam" id="TIGR01134">
    <property type="entry name" value="purF"/>
    <property type="match status" value="1"/>
</dbReference>
<dbReference type="GO" id="GO:0006189">
    <property type="term" value="P:'de novo' IMP biosynthetic process"/>
    <property type="evidence" value="ECO:0007669"/>
    <property type="project" value="UniProtKB-UniRule"/>
</dbReference>
<dbReference type="EC" id="2.4.2.14" evidence="7"/>
<dbReference type="InterPro" id="IPR029057">
    <property type="entry name" value="PRTase-like"/>
</dbReference>
<dbReference type="PIRSF" id="PIRSF000485">
    <property type="entry name" value="Amd_phspho_trans"/>
    <property type="match status" value="1"/>
</dbReference>
<dbReference type="HAMAP" id="MF_01931">
    <property type="entry name" value="PurF"/>
    <property type="match status" value="1"/>
</dbReference>
<sequence length="507" mass="55683">MCGILGVVATTAVNQLLYDGLQVLQHRGQDAAGIATAEGGRFHMHKGPGLVRDVFRTRNMRNLAGNWGIGHCRYPTAGSAYNAAEAQPFYVNSPFGLMLAHNGNLTNAEPLKRDMFLQDLRHMNTNSDSEVLLNVLAHELQAASTKYQVDAETIFKAVAGVHRRCRGAYAVVAMIAGYGLLAFRDPCGIRPLIIGKNETPAGTEYLVASESVAIDTLGFKILRDVEPGEAVLIDTQGRFVSRQCAEQTLHAPCIFEFVYLARPDSLMDGISVYETRAKMGEFLAEKIRHTMPHLEIDSVIPIPDSSRHAAMELARRLNLPYREGFVKNRYIGRTFIMPGQATRKKSVRQKLNAISQEFRGKNVLLVDDSIVRGTTSREIILMAREAGARKVYFASASPPVRFANVYGIDMPSKDELIAAFRSDEEIRNEIGADALIYQDLDALRAAVRSINPAVTRFDASCFDGHYITGDVTAEYLEGVETARGKSSRVGIDDGEGGQLDLNLVSGE</sequence>
<evidence type="ECO:0000256" key="2">
    <source>
        <dbReference type="ARBA" id="ARBA00010138"/>
    </source>
</evidence>
<dbReference type="SUPFAM" id="SSF56235">
    <property type="entry name" value="N-terminal nucleophile aminohydrolases (Ntn hydrolases)"/>
    <property type="match status" value="1"/>
</dbReference>
<proteinExistence type="inferred from homology"/>
<evidence type="ECO:0000256" key="9">
    <source>
        <dbReference type="PIRSR" id="PIRSR000485-1"/>
    </source>
</evidence>
<dbReference type="EMBL" id="CP107246">
    <property type="protein sequence ID" value="WIM06586.1"/>
    <property type="molecule type" value="Genomic_DNA"/>
</dbReference>
<feature type="active site" description="Nucleophile" evidence="7 9">
    <location>
        <position position="2"/>
    </location>
</feature>
<dbReference type="AlphaFoldDB" id="A0AA49J1C7"/>
<feature type="binding site" evidence="7 10">
    <location>
        <position position="368"/>
    </location>
    <ligand>
        <name>Mg(2+)</name>
        <dbReference type="ChEBI" id="CHEBI:18420"/>
    </ligand>
</feature>
<keyword evidence="7 10" id="KW-0479">Metal-binding</keyword>
<feature type="binding site" evidence="7 10">
    <location>
        <position position="367"/>
    </location>
    <ligand>
        <name>Mg(2+)</name>
        <dbReference type="ChEBI" id="CHEBI:18420"/>
    </ligand>
</feature>
<keyword evidence="3 7" id="KW-0328">Glycosyltransferase</keyword>
<dbReference type="CDD" id="cd06223">
    <property type="entry name" value="PRTases_typeI"/>
    <property type="match status" value="1"/>
</dbReference>